<sequence length="156" mass="17401">MDPFYVANRTKENNAVTIDTENELVEGYLHAIDPETGNMIIQNKDIVTLLSTANIAFVRGSEAKHLHLSSLMPPEPETCTQQSLPCEALVEGFRKRLISANITLKDGEKRISLFEGVALIYPPYGQDSTYSENENVLLRVRGIISDIMKDHALQTP</sequence>
<dbReference type="AlphaFoldDB" id="A0A2V3IYZ8"/>
<dbReference type="PROSITE" id="PS52001">
    <property type="entry name" value="AD"/>
    <property type="match status" value="1"/>
</dbReference>
<dbReference type="EMBL" id="NBIV01000025">
    <property type="protein sequence ID" value="PXF47351.1"/>
    <property type="molecule type" value="Genomic_DNA"/>
</dbReference>
<protein>
    <recommendedName>
        <fullName evidence="1">AD domain-containing protein</fullName>
    </recommendedName>
</protein>
<proteinExistence type="predicted"/>
<dbReference type="Proteomes" id="UP000247409">
    <property type="component" value="Unassembled WGS sequence"/>
</dbReference>
<comment type="caution">
    <text evidence="2">The sequence shown here is derived from an EMBL/GenBank/DDBJ whole genome shotgun (WGS) entry which is preliminary data.</text>
</comment>
<dbReference type="InterPro" id="IPR047574">
    <property type="entry name" value="AD"/>
</dbReference>
<name>A0A2V3IYZ8_9FLOR</name>
<feature type="domain" description="AD" evidence="1">
    <location>
        <begin position="42"/>
        <end position="152"/>
    </location>
</feature>
<reference evidence="2 3" key="1">
    <citation type="journal article" date="2018" name="Mol. Biol. Evol.">
        <title>Analysis of the draft genome of the red seaweed Gracilariopsis chorda provides insights into genome size evolution in Rhodophyta.</title>
        <authorList>
            <person name="Lee J."/>
            <person name="Yang E.C."/>
            <person name="Graf L."/>
            <person name="Yang J.H."/>
            <person name="Qiu H."/>
            <person name="Zel Zion U."/>
            <person name="Chan C.X."/>
            <person name="Stephens T.G."/>
            <person name="Weber A.P.M."/>
            <person name="Boo G.H."/>
            <person name="Boo S.M."/>
            <person name="Kim K.M."/>
            <person name="Shin Y."/>
            <person name="Jung M."/>
            <person name="Lee S.J."/>
            <person name="Yim H.S."/>
            <person name="Lee J.H."/>
            <person name="Bhattacharya D."/>
            <person name="Yoon H.S."/>
        </authorList>
    </citation>
    <scope>NUCLEOTIDE SEQUENCE [LARGE SCALE GENOMIC DNA]</scope>
    <source>
        <strain evidence="2 3">SKKU-2015</strain>
        <tissue evidence="2">Whole body</tissue>
    </source>
</reference>
<gene>
    <name evidence="2" type="ORF">BWQ96_02831</name>
</gene>
<keyword evidence="3" id="KW-1185">Reference proteome</keyword>
<dbReference type="OrthoDB" id="77463at2759"/>
<accession>A0A2V3IYZ8</accession>
<organism evidence="2 3">
    <name type="scientific">Gracilariopsis chorda</name>
    <dbReference type="NCBI Taxonomy" id="448386"/>
    <lineage>
        <taxon>Eukaryota</taxon>
        <taxon>Rhodophyta</taxon>
        <taxon>Florideophyceae</taxon>
        <taxon>Rhodymeniophycidae</taxon>
        <taxon>Gracilariales</taxon>
        <taxon>Gracilariaceae</taxon>
        <taxon>Gracilariopsis</taxon>
    </lineage>
</organism>
<evidence type="ECO:0000313" key="2">
    <source>
        <dbReference type="EMBL" id="PXF47351.1"/>
    </source>
</evidence>
<evidence type="ECO:0000313" key="3">
    <source>
        <dbReference type="Proteomes" id="UP000247409"/>
    </source>
</evidence>
<evidence type="ECO:0000259" key="1">
    <source>
        <dbReference type="PROSITE" id="PS52001"/>
    </source>
</evidence>